<dbReference type="eggNOG" id="ENOG502ZU7W">
    <property type="taxonomic scope" value="Bacteria"/>
</dbReference>
<evidence type="ECO:0000313" key="1">
    <source>
        <dbReference type="EMBL" id="ACB52171.1"/>
    </source>
</evidence>
<sequence length="165" mass="19244">MSHLGSQILSLERLRSVILAHSFLIEAGRWTIEGNWLERNEMPLSVKGKTLVAWSNDNWFTMVTKLVFPESDRPEIAFQYRGHLSGEEREYTYVLQQSVLGKVEGEGWIGPDSIIQRYWVLGDRQRRSGFETFYRLNNHTYHFSGGLLSGHYLTSTMEARFERQL</sequence>
<dbReference type="KEGG" id="cyt:cce_2823"/>
<dbReference type="Proteomes" id="UP000001203">
    <property type="component" value="Chromosome circular"/>
</dbReference>
<organism evidence="1 2">
    <name type="scientific">Crocosphaera subtropica (strain ATCC 51142 / BH68)</name>
    <name type="common">Cyanothece sp. (strain ATCC 51142)</name>
    <dbReference type="NCBI Taxonomy" id="43989"/>
    <lineage>
        <taxon>Bacteria</taxon>
        <taxon>Bacillati</taxon>
        <taxon>Cyanobacteriota</taxon>
        <taxon>Cyanophyceae</taxon>
        <taxon>Oscillatoriophycideae</taxon>
        <taxon>Chroococcales</taxon>
        <taxon>Aphanothecaceae</taxon>
        <taxon>Crocosphaera</taxon>
        <taxon>Crocosphaera subtropica</taxon>
    </lineage>
</organism>
<proteinExistence type="predicted"/>
<gene>
    <name evidence="1" type="ordered locus">cce_2823</name>
</gene>
<reference evidence="1 2" key="1">
    <citation type="journal article" date="2008" name="Proc. Natl. Acad. Sci. U.S.A.">
        <title>The genome of Cyanothece 51142, a unicellular diazotrophic cyanobacterium important in the marine nitrogen cycle.</title>
        <authorList>
            <person name="Welsh E.A."/>
            <person name="Liberton M."/>
            <person name="Stoeckel J."/>
            <person name="Loh T."/>
            <person name="Elvitigala T."/>
            <person name="Wang C."/>
            <person name="Wollam A."/>
            <person name="Fulton R.S."/>
            <person name="Clifton S.W."/>
            <person name="Jacobs J.M."/>
            <person name="Aurora R."/>
            <person name="Ghosh B.K."/>
            <person name="Sherman L.A."/>
            <person name="Smith R.D."/>
            <person name="Wilson R.K."/>
            <person name="Pakrasi H.B."/>
        </authorList>
    </citation>
    <scope>NUCLEOTIDE SEQUENCE [LARGE SCALE GENOMIC DNA]</scope>
    <source>
        <strain evidence="2">ATCC 51142 / BH68</strain>
    </source>
</reference>
<dbReference type="AlphaFoldDB" id="B1WUA9"/>
<dbReference type="HOGENOM" id="CLU_1776527_0_0_3"/>
<evidence type="ECO:0000313" key="2">
    <source>
        <dbReference type="Proteomes" id="UP000001203"/>
    </source>
</evidence>
<dbReference type="STRING" id="43989.cce_2823"/>
<name>B1WUA9_CROS5</name>
<protein>
    <submittedName>
        <fullName evidence="1">Uncharacterized protein</fullName>
    </submittedName>
</protein>
<accession>B1WUA9</accession>
<dbReference type="EMBL" id="CP000806">
    <property type="protein sequence ID" value="ACB52171.1"/>
    <property type="molecule type" value="Genomic_DNA"/>
</dbReference>
<keyword evidence="2" id="KW-1185">Reference proteome</keyword>